<dbReference type="AlphaFoldDB" id="J9FVX7"/>
<gene>
    <name evidence="1" type="ORF">EVA_13229</name>
</gene>
<accession>J9FVX7</accession>
<reference evidence="1" key="1">
    <citation type="journal article" date="2012" name="PLoS ONE">
        <title>Gene sets for utilization of primary and secondary nutrition supplies in the distal gut of endangered iberian lynx.</title>
        <authorList>
            <person name="Alcaide M."/>
            <person name="Messina E."/>
            <person name="Richter M."/>
            <person name="Bargiela R."/>
            <person name="Peplies J."/>
            <person name="Huws S.A."/>
            <person name="Newbold C.J."/>
            <person name="Golyshin P.N."/>
            <person name="Simon M.A."/>
            <person name="Lopez G."/>
            <person name="Yakimov M.M."/>
            <person name="Ferrer M."/>
        </authorList>
    </citation>
    <scope>NUCLEOTIDE SEQUENCE</scope>
</reference>
<organism evidence="1">
    <name type="scientific">gut metagenome</name>
    <dbReference type="NCBI Taxonomy" id="749906"/>
    <lineage>
        <taxon>unclassified sequences</taxon>
        <taxon>metagenomes</taxon>
        <taxon>organismal metagenomes</taxon>
    </lineage>
</organism>
<dbReference type="EMBL" id="AMCI01004159">
    <property type="protein sequence ID" value="EJW98673.1"/>
    <property type="molecule type" value="Genomic_DNA"/>
</dbReference>
<evidence type="ECO:0000313" key="1">
    <source>
        <dbReference type="EMBL" id="EJW98673.1"/>
    </source>
</evidence>
<protein>
    <submittedName>
        <fullName evidence="1">Uncharacterized protein</fullName>
    </submittedName>
</protein>
<name>J9FVX7_9ZZZZ</name>
<comment type="caution">
    <text evidence="1">The sequence shown here is derived from an EMBL/GenBank/DDBJ whole genome shotgun (WGS) entry which is preliminary data.</text>
</comment>
<proteinExistence type="predicted"/>
<sequence length="76" mass="8478">MAPCSLYPAMVSKLSPTYRGCSARKACNFRSMLISVSLPDGMASSNHFRNFTKATPSLIMAWWMPWISVSLRIAFS</sequence>